<dbReference type="InterPro" id="IPR036631">
    <property type="entry name" value="MGMT_N_sf"/>
</dbReference>
<comment type="subcellular location">
    <subcellularLocation>
        <location evidence="9">Cytoplasm</location>
    </subcellularLocation>
</comment>
<dbReference type="SUPFAM" id="SSF46767">
    <property type="entry name" value="Methylated DNA-protein cysteine methyltransferase, C-terminal domain"/>
    <property type="match status" value="1"/>
</dbReference>
<sequence length="152" mass="17342">MEQLQIESPIGFLEITEENGLLKKIEYIDVPNEELKETNNLVLQEAKTQILEYLEGKRRSFTVPYKSEGTSFQQSVWTTLLSVPYGETVSYQDIAVMMNKPKSVRAVGQANRRNPLPLLIPCHRVIGKNKSLVGYAGDKVDKKQFLLELEEK</sequence>
<comment type="catalytic activity">
    <reaction evidence="8 9">
        <text>a 6-O-methyl-2'-deoxyguanosine in DNA + L-cysteinyl-[protein] = S-methyl-L-cysteinyl-[protein] + a 2'-deoxyguanosine in DNA</text>
        <dbReference type="Rhea" id="RHEA:24000"/>
        <dbReference type="Rhea" id="RHEA-COMP:10131"/>
        <dbReference type="Rhea" id="RHEA-COMP:10132"/>
        <dbReference type="Rhea" id="RHEA-COMP:11367"/>
        <dbReference type="Rhea" id="RHEA-COMP:11368"/>
        <dbReference type="ChEBI" id="CHEBI:29950"/>
        <dbReference type="ChEBI" id="CHEBI:82612"/>
        <dbReference type="ChEBI" id="CHEBI:85445"/>
        <dbReference type="ChEBI" id="CHEBI:85448"/>
        <dbReference type="EC" id="2.1.1.63"/>
    </reaction>
</comment>
<dbReference type="EMBL" id="LDYG01000021">
    <property type="protein sequence ID" value="KUP07595.1"/>
    <property type="molecule type" value="Genomic_DNA"/>
</dbReference>
<dbReference type="InterPro" id="IPR008332">
    <property type="entry name" value="MethylG_MeTrfase_N"/>
</dbReference>
<evidence type="ECO:0000256" key="6">
    <source>
        <dbReference type="ARBA" id="ARBA00022763"/>
    </source>
</evidence>
<dbReference type="Pfam" id="PF02870">
    <property type="entry name" value="Methyltransf_1N"/>
    <property type="match status" value="1"/>
</dbReference>
<comment type="function">
    <text evidence="9">Involved in the cellular defense against the biological effects of O6-methylguanine (O6-MeG) and O4-methylthymine (O4-MeT) in DNA. Repairs the methylated nucleobase in DNA by stoichiometrically transferring the methyl group to a cysteine residue in the enzyme. This is a suicide reaction: the enzyme is irreversibly inactivated.</text>
</comment>
<evidence type="ECO:0000256" key="3">
    <source>
        <dbReference type="ARBA" id="ARBA00022490"/>
    </source>
</evidence>
<dbReference type="FunFam" id="1.10.10.10:FF:000214">
    <property type="entry name" value="Methylated-DNA--protein-cysteine methyltransferase"/>
    <property type="match status" value="1"/>
</dbReference>
<protein>
    <recommendedName>
        <fullName evidence="9">Methylated-DNA--protein-cysteine methyltransferase</fullName>
        <ecNumber evidence="9">2.1.1.63</ecNumber>
    </recommendedName>
    <alternativeName>
        <fullName evidence="9">6-O-methylguanine-DNA methyltransferase</fullName>
        <shortName evidence="9">MGMT</shortName>
    </alternativeName>
    <alternativeName>
        <fullName evidence="9">O-6-methylguanine-DNA-alkyltransferase</fullName>
    </alternativeName>
</protein>
<keyword evidence="4 9" id="KW-0489">Methyltransferase</keyword>
<dbReference type="GO" id="GO:0005737">
    <property type="term" value="C:cytoplasm"/>
    <property type="evidence" value="ECO:0007669"/>
    <property type="project" value="UniProtKB-SubCell"/>
</dbReference>
<dbReference type="PANTHER" id="PTHR10815:SF5">
    <property type="entry name" value="METHYLATED-DNA--PROTEIN-CYSTEINE METHYLTRANSFERASE"/>
    <property type="match status" value="1"/>
</dbReference>
<feature type="domain" description="Methylguanine DNA methyltransferase ribonuclease-like" evidence="11">
    <location>
        <begin position="6"/>
        <end position="64"/>
    </location>
</feature>
<comment type="similarity">
    <text evidence="2 9">Belongs to the MGMT family.</text>
</comment>
<evidence type="ECO:0000256" key="5">
    <source>
        <dbReference type="ARBA" id="ARBA00022679"/>
    </source>
</evidence>
<dbReference type="Gene3D" id="3.30.160.70">
    <property type="entry name" value="Methylated DNA-protein cysteine methyltransferase domain"/>
    <property type="match status" value="1"/>
</dbReference>
<dbReference type="InterPro" id="IPR023546">
    <property type="entry name" value="MGMT"/>
</dbReference>
<dbReference type="NCBIfam" id="TIGR00589">
    <property type="entry name" value="ogt"/>
    <property type="match status" value="1"/>
</dbReference>
<comment type="catalytic activity">
    <reaction evidence="1 9">
        <text>a 4-O-methyl-thymidine in DNA + L-cysteinyl-[protein] = a thymidine in DNA + S-methyl-L-cysteinyl-[protein]</text>
        <dbReference type="Rhea" id="RHEA:53428"/>
        <dbReference type="Rhea" id="RHEA-COMP:10131"/>
        <dbReference type="Rhea" id="RHEA-COMP:10132"/>
        <dbReference type="Rhea" id="RHEA-COMP:13555"/>
        <dbReference type="Rhea" id="RHEA-COMP:13556"/>
        <dbReference type="ChEBI" id="CHEBI:29950"/>
        <dbReference type="ChEBI" id="CHEBI:82612"/>
        <dbReference type="ChEBI" id="CHEBI:137386"/>
        <dbReference type="ChEBI" id="CHEBI:137387"/>
        <dbReference type="EC" id="2.1.1.63"/>
    </reaction>
</comment>
<dbReference type="PANTHER" id="PTHR10815">
    <property type="entry name" value="METHYLATED-DNA--PROTEIN-CYSTEINE METHYLTRANSFERASE"/>
    <property type="match status" value="1"/>
</dbReference>
<keyword evidence="5 9" id="KW-0808">Transferase</keyword>
<dbReference type="GO" id="GO:0006307">
    <property type="term" value="P:DNA alkylation repair"/>
    <property type="evidence" value="ECO:0007669"/>
    <property type="project" value="UniProtKB-UniRule"/>
</dbReference>
<keyword evidence="3 9" id="KW-0963">Cytoplasm</keyword>
<dbReference type="InterPro" id="IPR036388">
    <property type="entry name" value="WH-like_DNA-bd_sf"/>
</dbReference>
<evidence type="ECO:0000313" key="12">
    <source>
        <dbReference type="EMBL" id="KUP07595.1"/>
    </source>
</evidence>
<organism evidence="12 13">
    <name type="scientific">Bacillus coahuilensis p1.1.43</name>
    <dbReference type="NCBI Taxonomy" id="1150625"/>
    <lineage>
        <taxon>Bacteria</taxon>
        <taxon>Bacillati</taxon>
        <taxon>Bacillota</taxon>
        <taxon>Bacilli</taxon>
        <taxon>Bacillales</taxon>
        <taxon>Bacillaceae</taxon>
        <taxon>Bacillus</taxon>
    </lineage>
</organism>
<dbReference type="AlphaFoldDB" id="A0A147KA60"/>
<evidence type="ECO:0000256" key="9">
    <source>
        <dbReference type="HAMAP-Rule" id="MF_00772"/>
    </source>
</evidence>
<dbReference type="GO" id="GO:0032259">
    <property type="term" value="P:methylation"/>
    <property type="evidence" value="ECO:0007669"/>
    <property type="project" value="UniProtKB-KW"/>
</dbReference>
<dbReference type="Pfam" id="PF01035">
    <property type="entry name" value="DNA_binding_1"/>
    <property type="match status" value="1"/>
</dbReference>
<dbReference type="HAMAP" id="MF_00772">
    <property type="entry name" value="OGT"/>
    <property type="match status" value="1"/>
</dbReference>
<comment type="miscellaneous">
    <text evidence="9">This enzyme catalyzes only one turnover and therefore is not strictly catalytic. According to one definition, an enzyme is a biocatalyst that acts repeatedly and over many reaction cycles.</text>
</comment>
<evidence type="ECO:0000256" key="7">
    <source>
        <dbReference type="ARBA" id="ARBA00023204"/>
    </source>
</evidence>
<evidence type="ECO:0000313" key="13">
    <source>
        <dbReference type="Proteomes" id="UP000074108"/>
    </source>
</evidence>
<dbReference type="PATRIC" id="fig|1150625.3.peg.1058"/>
<accession>A0A147KA60</accession>
<evidence type="ECO:0000256" key="4">
    <source>
        <dbReference type="ARBA" id="ARBA00022603"/>
    </source>
</evidence>
<evidence type="ECO:0000259" key="11">
    <source>
        <dbReference type="Pfam" id="PF02870"/>
    </source>
</evidence>
<dbReference type="Gene3D" id="1.10.10.10">
    <property type="entry name" value="Winged helix-like DNA-binding domain superfamily/Winged helix DNA-binding domain"/>
    <property type="match status" value="1"/>
</dbReference>
<dbReference type="PROSITE" id="PS00374">
    <property type="entry name" value="MGMT"/>
    <property type="match status" value="1"/>
</dbReference>
<keyword evidence="6 9" id="KW-0227">DNA damage</keyword>
<name>A0A147KA60_9BACI</name>
<evidence type="ECO:0000259" key="10">
    <source>
        <dbReference type="Pfam" id="PF01035"/>
    </source>
</evidence>
<dbReference type="STRING" id="1150625.Q75_05035"/>
<reference evidence="12 13" key="1">
    <citation type="journal article" date="2016" name="Front. Microbiol.">
        <title>Microevolution Analysis of Bacillus coahuilensis Unveils Differences in Phosphorus Acquisition Strategies and Their Regulation.</title>
        <authorList>
            <person name="Gomez-Lunar Z."/>
            <person name="Hernandez-Gonzalez I."/>
            <person name="Rodriguez-Torres M.D."/>
            <person name="Souza V."/>
            <person name="Olmedo-Alvarez G."/>
        </authorList>
    </citation>
    <scope>NUCLEOTIDE SEQUENCE [LARGE SCALE GENOMIC DNA]</scope>
    <source>
        <strain evidence="13">p1.1.43</strain>
    </source>
</reference>
<feature type="active site" description="Nucleophile; methyl group acceptor" evidence="9">
    <location>
        <position position="122"/>
    </location>
</feature>
<feature type="domain" description="Methylated-DNA-[protein]-cysteine S-methyltransferase DNA binding" evidence="10">
    <location>
        <begin position="71"/>
        <end position="151"/>
    </location>
</feature>
<evidence type="ECO:0000256" key="1">
    <source>
        <dbReference type="ARBA" id="ARBA00001286"/>
    </source>
</evidence>
<comment type="caution">
    <text evidence="12">The sequence shown here is derived from an EMBL/GenBank/DDBJ whole genome shotgun (WGS) entry which is preliminary data.</text>
</comment>
<dbReference type="OrthoDB" id="9802228at2"/>
<keyword evidence="13" id="KW-1185">Reference proteome</keyword>
<dbReference type="RefSeq" id="WP_059350621.1">
    <property type="nucleotide sequence ID" value="NZ_LDYG01000021.1"/>
</dbReference>
<dbReference type="EC" id="2.1.1.63" evidence="9"/>
<dbReference type="CDD" id="cd06445">
    <property type="entry name" value="ATase"/>
    <property type="match status" value="1"/>
</dbReference>
<dbReference type="SUPFAM" id="SSF53155">
    <property type="entry name" value="Methylated DNA-protein cysteine methyltransferase domain"/>
    <property type="match status" value="1"/>
</dbReference>
<dbReference type="Proteomes" id="UP000074108">
    <property type="component" value="Unassembled WGS sequence"/>
</dbReference>
<keyword evidence="7 9" id="KW-0234">DNA repair</keyword>
<dbReference type="InterPro" id="IPR036217">
    <property type="entry name" value="MethylDNA_cys_MeTrfase_DNAb"/>
</dbReference>
<evidence type="ECO:0000256" key="2">
    <source>
        <dbReference type="ARBA" id="ARBA00008711"/>
    </source>
</evidence>
<evidence type="ECO:0000256" key="8">
    <source>
        <dbReference type="ARBA" id="ARBA00049348"/>
    </source>
</evidence>
<proteinExistence type="inferred from homology"/>
<gene>
    <name evidence="12" type="ORF">Q75_05035</name>
</gene>
<dbReference type="GO" id="GO:0003908">
    <property type="term" value="F:methylated-DNA-[protein]-cysteine S-methyltransferase activity"/>
    <property type="evidence" value="ECO:0007669"/>
    <property type="project" value="UniProtKB-UniRule"/>
</dbReference>
<dbReference type="InterPro" id="IPR014048">
    <property type="entry name" value="MethylDNA_cys_MeTrfase_DNA-bd"/>
</dbReference>
<dbReference type="InterPro" id="IPR001497">
    <property type="entry name" value="MethylDNA_cys_MeTrfase_AS"/>
</dbReference>